<dbReference type="PANTHER" id="PTHR24221">
    <property type="entry name" value="ATP-BINDING CASSETTE SUB-FAMILY B"/>
    <property type="match status" value="1"/>
</dbReference>
<dbReference type="InterPro" id="IPR036640">
    <property type="entry name" value="ABC1_TM_sf"/>
</dbReference>
<keyword evidence="5 7" id="KW-1133">Transmembrane helix</keyword>
<feature type="transmembrane region" description="Helical" evidence="7">
    <location>
        <begin position="426"/>
        <end position="453"/>
    </location>
</feature>
<evidence type="ECO:0000313" key="10">
    <source>
        <dbReference type="EMBL" id="MFI9101764.1"/>
    </source>
</evidence>
<dbReference type="Pfam" id="PF00664">
    <property type="entry name" value="ABC_membrane"/>
    <property type="match status" value="1"/>
</dbReference>
<dbReference type="PROSITE" id="PS50893">
    <property type="entry name" value="ABC_TRANSPORTER_2"/>
    <property type="match status" value="1"/>
</dbReference>
<dbReference type="InterPro" id="IPR022515">
    <property type="entry name" value="NHPM_micro_ABC2"/>
</dbReference>
<evidence type="ECO:0000256" key="5">
    <source>
        <dbReference type="ARBA" id="ARBA00022989"/>
    </source>
</evidence>
<dbReference type="RefSeq" id="WP_399648581.1">
    <property type="nucleotide sequence ID" value="NZ_JBITYG010000004.1"/>
</dbReference>
<feature type="transmembrane region" description="Helical" evidence="7">
    <location>
        <begin position="459"/>
        <end position="480"/>
    </location>
</feature>
<dbReference type="Gene3D" id="3.40.50.300">
    <property type="entry name" value="P-loop containing nucleotide triphosphate hydrolases"/>
    <property type="match status" value="1"/>
</dbReference>
<sequence length="972" mass="103720">MTSVQHPVVTDASPGAVPGDVVVGALGGLGQPVDCAGARSMSLEGPHVLWLVVGGAMDLFAVDSGNQGHWHFLGRLETGTLVLGPAEGPRHTLVGRPLQGCELRRIQLRELFGPGYGESAGYGGYEGYGDPSYGGYEAPLSPLEDAFARGVGRSLRVLFEAPHDGRPGHGPGAAQPAAEHEAADDTILWMPVAPGSVQYGAAFSSEAAADLLIDGAMWQRVVNQQSRLLFALDRWIERIERAHEDRTAAGIKAGRTVRAQADQALLASIDRPGGKARAHPADGTDDATLAACRRVADAAGITISAPVDGGSSNDRSSPVERIAVSSGFRTRTVRLDGRWWRENSGPLLGHRAGTDAPVALLWRRGRYEAVDPVTGERTRIGSRGGGADAFQPRAVMFYRPLPDQPIAAWRLLRFSLRGTRTDLRNLILGGLVAVGLGALVPIATGQVLGVYVPNAENSLIVQTSLAIVATTIVSAAFMLLENISILRMEGRIESTLQPAVWDRLLRLPTKFFAGRSTGELASAAMGISAIRRVLSGISSVAVQAGTVGAVNLALLLWYSPTLALLALAMLTVIGAVFLGLGLWQLRWQRRLIVLGNKLNNQAFQTLRGLPKLRVAAAESFAYAAWAREFARSRELQQRVGRIKNLITVVNAVYLPLCTLIMFMLLAGPARGTLSASSFLTFNTAVTMLLTSVTQLTGALISAVSVLPLFEQIKPLLDEVPEVGGGTTQPGVLSGEIEVKQLSFRYADDAPLVLDNVSFRILPGEFVAIVGSSGCGKSTLLRLLIGFDRPVSGSVLYDGQDLTALDPAAVRRQCGVVLQNAQPFTGSILDCICGSETFSLEEAWEAAGMAGLTEDIKGMPMGMHTVLSDGGGTVSGGQRQRLMIAQALIRHPRILFFDEATSALDNETQRVVTESTRKLRSTRVVIAHRLSTVMDADRVIVMSDGQVLQQGPPAELLADTGGMFHELVRRQMR</sequence>
<evidence type="ECO:0000256" key="1">
    <source>
        <dbReference type="ARBA" id="ARBA00004651"/>
    </source>
</evidence>
<evidence type="ECO:0000256" key="2">
    <source>
        <dbReference type="ARBA" id="ARBA00022692"/>
    </source>
</evidence>
<proteinExistence type="predicted"/>
<accession>A0ABW8C5R8</accession>
<comment type="subcellular location">
    <subcellularLocation>
        <location evidence="1">Cell membrane</location>
        <topology evidence="1">Multi-pass membrane protein</topology>
    </subcellularLocation>
</comment>
<dbReference type="InterPro" id="IPR027417">
    <property type="entry name" value="P-loop_NTPase"/>
</dbReference>
<dbReference type="SUPFAM" id="SSF90123">
    <property type="entry name" value="ABC transporter transmembrane region"/>
    <property type="match status" value="1"/>
</dbReference>
<keyword evidence="6 7" id="KW-0472">Membrane</keyword>
<evidence type="ECO:0000259" key="8">
    <source>
        <dbReference type="PROSITE" id="PS50893"/>
    </source>
</evidence>
<dbReference type="InterPro" id="IPR017871">
    <property type="entry name" value="ABC_transporter-like_CS"/>
</dbReference>
<dbReference type="Proteomes" id="UP001614394">
    <property type="component" value="Unassembled WGS sequence"/>
</dbReference>
<dbReference type="InterPro" id="IPR003593">
    <property type="entry name" value="AAA+_ATPase"/>
</dbReference>
<feature type="domain" description="ABC transmembrane type-1" evidence="9">
    <location>
        <begin position="426"/>
        <end position="704"/>
    </location>
</feature>
<dbReference type="Pfam" id="PF00005">
    <property type="entry name" value="ABC_tran"/>
    <property type="match status" value="1"/>
</dbReference>
<feature type="transmembrane region" description="Helical" evidence="7">
    <location>
        <begin position="533"/>
        <end position="558"/>
    </location>
</feature>
<dbReference type="InterPro" id="IPR003439">
    <property type="entry name" value="ABC_transporter-like_ATP-bd"/>
</dbReference>
<dbReference type="InterPro" id="IPR039421">
    <property type="entry name" value="Type_1_exporter"/>
</dbReference>
<evidence type="ECO:0000256" key="6">
    <source>
        <dbReference type="ARBA" id="ARBA00023136"/>
    </source>
</evidence>
<feature type="transmembrane region" description="Helical" evidence="7">
    <location>
        <begin position="564"/>
        <end position="583"/>
    </location>
</feature>
<evidence type="ECO:0000259" key="9">
    <source>
        <dbReference type="PROSITE" id="PS50929"/>
    </source>
</evidence>
<dbReference type="NCBIfam" id="TIGR03797">
    <property type="entry name" value="NHLM_micro_ABC2"/>
    <property type="match status" value="1"/>
</dbReference>
<keyword evidence="11" id="KW-1185">Reference proteome</keyword>
<organism evidence="10 11">
    <name type="scientific">Streptomyces fildesensis</name>
    <dbReference type="NCBI Taxonomy" id="375757"/>
    <lineage>
        <taxon>Bacteria</taxon>
        <taxon>Bacillati</taxon>
        <taxon>Actinomycetota</taxon>
        <taxon>Actinomycetes</taxon>
        <taxon>Kitasatosporales</taxon>
        <taxon>Streptomycetaceae</taxon>
        <taxon>Streptomyces</taxon>
    </lineage>
</organism>
<dbReference type="InterPro" id="IPR011527">
    <property type="entry name" value="ABC1_TM_dom"/>
</dbReference>
<dbReference type="SUPFAM" id="SSF52540">
    <property type="entry name" value="P-loop containing nucleoside triphosphate hydrolases"/>
    <property type="match status" value="1"/>
</dbReference>
<gene>
    <name evidence="10" type="ORF">ACIGXA_14695</name>
</gene>
<protein>
    <submittedName>
        <fullName evidence="10">NHLP bacteriocin export ABC transporter permease/ATPase subunit</fullName>
    </submittedName>
</protein>
<dbReference type="PROSITE" id="PS00211">
    <property type="entry name" value="ABC_TRANSPORTER_1"/>
    <property type="match status" value="1"/>
</dbReference>
<dbReference type="PANTHER" id="PTHR24221:SF654">
    <property type="entry name" value="ATP-BINDING CASSETTE SUB-FAMILY B MEMBER 6"/>
    <property type="match status" value="1"/>
</dbReference>
<comment type="caution">
    <text evidence="10">The sequence shown here is derived from an EMBL/GenBank/DDBJ whole genome shotgun (WGS) entry which is preliminary data.</text>
</comment>
<keyword evidence="2 7" id="KW-0812">Transmembrane</keyword>
<evidence type="ECO:0000256" key="3">
    <source>
        <dbReference type="ARBA" id="ARBA00022741"/>
    </source>
</evidence>
<dbReference type="SMART" id="SM00382">
    <property type="entry name" value="AAA"/>
    <property type="match status" value="1"/>
</dbReference>
<dbReference type="EMBL" id="JBITYG010000004">
    <property type="protein sequence ID" value="MFI9101764.1"/>
    <property type="molecule type" value="Genomic_DNA"/>
</dbReference>
<evidence type="ECO:0000256" key="7">
    <source>
        <dbReference type="SAM" id="Phobius"/>
    </source>
</evidence>
<keyword evidence="3" id="KW-0547">Nucleotide-binding</keyword>
<feature type="transmembrane region" description="Helical" evidence="7">
    <location>
        <begin position="645"/>
        <end position="667"/>
    </location>
</feature>
<dbReference type="PROSITE" id="PS50929">
    <property type="entry name" value="ABC_TM1F"/>
    <property type="match status" value="1"/>
</dbReference>
<reference evidence="10 11" key="1">
    <citation type="submission" date="2024-10" db="EMBL/GenBank/DDBJ databases">
        <title>The Natural Products Discovery Center: Release of the First 8490 Sequenced Strains for Exploring Actinobacteria Biosynthetic Diversity.</title>
        <authorList>
            <person name="Kalkreuter E."/>
            <person name="Kautsar S.A."/>
            <person name="Yang D."/>
            <person name="Bader C.D."/>
            <person name="Teijaro C.N."/>
            <person name="Fluegel L."/>
            <person name="Davis C.M."/>
            <person name="Simpson J.R."/>
            <person name="Lauterbach L."/>
            <person name="Steele A.D."/>
            <person name="Gui C."/>
            <person name="Meng S."/>
            <person name="Li G."/>
            <person name="Viehrig K."/>
            <person name="Ye F."/>
            <person name="Su P."/>
            <person name="Kiefer A.F."/>
            <person name="Nichols A."/>
            <person name="Cepeda A.J."/>
            <person name="Yan W."/>
            <person name="Fan B."/>
            <person name="Jiang Y."/>
            <person name="Adhikari A."/>
            <person name="Zheng C.-J."/>
            <person name="Schuster L."/>
            <person name="Cowan T.M."/>
            <person name="Smanski M.J."/>
            <person name="Chevrette M.G."/>
            <person name="De Carvalho L.P.S."/>
            <person name="Shen B."/>
        </authorList>
    </citation>
    <scope>NUCLEOTIDE SEQUENCE [LARGE SCALE GENOMIC DNA]</scope>
    <source>
        <strain evidence="10 11">NPDC053399</strain>
    </source>
</reference>
<evidence type="ECO:0000256" key="4">
    <source>
        <dbReference type="ARBA" id="ARBA00022840"/>
    </source>
</evidence>
<evidence type="ECO:0000313" key="11">
    <source>
        <dbReference type="Proteomes" id="UP001614394"/>
    </source>
</evidence>
<feature type="domain" description="ABC transporter" evidence="8">
    <location>
        <begin position="736"/>
        <end position="968"/>
    </location>
</feature>
<name>A0ABW8C5R8_9ACTN</name>
<keyword evidence="4" id="KW-0067">ATP-binding</keyword>
<dbReference type="Gene3D" id="1.20.1560.10">
    <property type="entry name" value="ABC transporter type 1, transmembrane domain"/>
    <property type="match status" value="1"/>
</dbReference>
<feature type="transmembrane region" description="Helical" evidence="7">
    <location>
        <begin position="687"/>
        <end position="709"/>
    </location>
</feature>